<keyword evidence="1" id="KW-0812">Transmembrane</keyword>
<dbReference type="Proteomes" id="UP000565785">
    <property type="component" value="Unassembled WGS sequence"/>
</dbReference>
<accession>A0A7L1NCB7</accession>
<evidence type="ECO:0000256" key="1">
    <source>
        <dbReference type="SAM" id="Phobius"/>
    </source>
</evidence>
<dbReference type="OrthoDB" id="9363976at2759"/>
<proteinExistence type="predicted"/>
<name>A0A7L1NCB7_RHICY</name>
<comment type="caution">
    <text evidence="2">The sequence shown here is derived from an EMBL/GenBank/DDBJ whole genome shotgun (WGS) entry which is preliminary data.</text>
</comment>
<feature type="transmembrane region" description="Helical" evidence="1">
    <location>
        <begin position="33"/>
        <end position="54"/>
    </location>
</feature>
<keyword evidence="1" id="KW-0472">Membrane</keyword>
<feature type="transmembrane region" description="Helical" evidence="1">
    <location>
        <begin position="7"/>
        <end position="27"/>
    </location>
</feature>
<feature type="non-terminal residue" evidence="2">
    <location>
        <position position="106"/>
    </location>
</feature>
<dbReference type="EMBL" id="VXBP01004928">
    <property type="protein sequence ID" value="NXN97474.1"/>
    <property type="molecule type" value="Genomic_DNA"/>
</dbReference>
<keyword evidence="3" id="KW-1185">Reference proteome</keyword>
<organism evidence="2 3">
    <name type="scientific">Rhinopomastus cyanomelas</name>
    <name type="common">Common scimitarbill</name>
    <dbReference type="NCBI Taxonomy" id="113115"/>
    <lineage>
        <taxon>Eukaryota</taxon>
        <taxon>Metazoa</taxon>
        <taxon>Chordata</taxon>
        <taxon>Craniata</taxon>
        <taxon>Vertebrata</taxon>
        <taxon>Euteleostomi</taxon>
        <taxon>Archelosauria</taxon>
        <taxon>Archosauria</taxon>
        <taxon>Dinosauria</taxon>
        <taxon>Saurischia</taxon>
        <taxon>Theropoda</taxon>
        <taxon>Coelurosauria</taxon>
        <taxon>Aves</taxon>
        <taxon>Neognathae</taxon>
        <taxon>Neoaves</taxon>
        <taxon>Telluraves</taxon>
        <taxon>Coraciimorphae</taxon>
        <taxon>Bucerotiformes</taxon>
        <taxon>Rhinopomastidae</taxon>
        <taxon>Rhinopomastus</taxon>
    </lineage>
</organism>
<feature type="transmembrane region" description="Helical" evidence="1">
    <location>
        <begin position="88"/>
        <end position="105"/>
    </location>
</feature>
<gene>
    <name evidence="2" type="primary">Abca8_0</name>
    <name evidence="2" type="ORF">RHICYA_R16404</name>
</gene>
<evidence type="ECO:0000313" key="3">
    <source>
        <dbReference type="Proteomes" id="UP000565785"/>
    </source>
</evidence>
<feature type="non-terminal residue" evidence="2">
    <location>
        <position position="1"/>
    </location>
</feature>
<keyword evidence="1" id="KW-1133">Transmembrane helix</keyword>
<feature type="transmembrane region" description="Helical" evidence="1">
    <location>
        <begin position="66"/>
        <end position="82"/>
    </location>
</feature>
<dbReference type="AlphaFoldDB" id="A0A7L1NCB7"/>
<sequence>ALVDIPLFWSLTCLMFVFVLLLNHVCLLETSDMLTLIICTIGYGASLVLLVYLIAFRFRRGRSNRYIWSFIFVLVNFTLYTFNDLYDTLYFTFSALIPIFPLMGWL</sequence>
<protein>
    <submittedName>
        <fullName evidence="2">ABCA8 protein</fullName>
    </submittedName>
</protein>
<reference evidence="2 3" key="1">
    <citation type="submission" date="2019-09" db="EMBL/GenBank/DDBJ databases">
        <title>Bird 10,000 Genomes (B10K) Project - Family phase.</title>
        <authorList>
            <person name="Zhang G."/>
        </authorList>
    </citation>
    <scope>NUCLEOTIDE SEQUENCE [LARGE SCALE GENOMIC DNA]</scope>
    <source>
        <strain evidence="2">B10K-DU-002-35</strain>
        <tissue evidence="2">Muscle</tissue>
    </source>
</reference>
<evidence type="ECO:0000313" key="2">
    <source>
        <dbReference type="EMBL" id="NXN97474.1"/>
    </source>
</evidence>